<organism evidence="1 2">
    <name type="scientific">Granulicatella seriolae</name>
    <dbReference type="NCBI Taxonomy" id="2967226"/>
    <lineage>
        <taxon>Bacteria</taxon>
        <taxon>Bacillati</taxon>
        <taxon>Bacillota</taxon>
        <taxon>Bacilli</taxon>
        <taxon>Lactobacillales</taxon>
        <taxon>Carnobacteriaceae</taxon>
        <taxon>Granulicatella</taxon>
    </lineage>
</organism>
<proteinExistence type="predicted"/>
<keyword evidence="2" id="KW-1185">Reference proteome</keyword>
<dbReference type="EMBL" id="JANHNZ010000005">
    <property type="protein sequence ID" value="MCQ9210127.1"/>
    <property type="molecule type" value="Genomic_DNA"/>
</dbReference>
<name>A0ABT1WNL9_9LACT</name>
<protein>
    <recommendedName>
        <fullName evidence="3">XRE family transcriptional regulator</fullName>
    </recommendedName>
</protein>
<reference evidence="1" key="3">
    <citation type="journal article" date="2023" name="Microbiol. Resour. Announc.">
        <title>Draft Genome Sequence of Granulicatella sp. Strain S8, Isolated from a Marine Fish, Seriola quinqueradiata.</title>
        <authorList>
            <person name="Lee M."/>
            <person name="Farooq A."/>
            <person name="Jeong J.B."/>
            <person name="Jung M.Y."/>
        </authorList>
    </citation>
    <scope>NUCLEOTIDE SEQUENCE</scope>
    <source>
        <strain evidence="1">S8</strain>
    </source>
</reference>
<sequence>MNFDLLLQKLFFLTRVKVGDIAKTLKYDRTIVSKWKNGRRIPSEKNSSYIFSVMAQVFAEAIIDNGLEDNLLALCQIKVPLRNQAEVQRTIVGLFERSYYQSQSQFVLENEKQVKDSEEESNGETRIIMDLNQMRETLYADFTKLLASTSKDLNIYSTISVNDLVFLMNKFVSKINFVEKRTITFHIAIDKQQLMQMKENDFYVFAVEFLKSSYFEIKAYIYEDMFLDEFLYFKDVALGWLTYSKTGLFSLNITTLKDQYDLIFKKNSKIFDDKFQIVKQSFMAPDDNEWSKETPKGIKIIFSGFFSSYFFPSDFATNFLTRDISLIDASYEEFEKIFFKNEIYAIITKTAVKHFIKTGRIQVGGKMVVLPMKYRIYILKRALIVLSAKPKVNIYLLDDENDLGINEINVSFLMTDESLSFFKDLETASNPSGKRYAIVQPELVDAFLDIVPNIIHQLEPFRLRTNELVILGHIIKWLENVPESVATKLFNTFFENLFRK</sequence>
<reference evidence="1" key="2">
    <citation type="journal article" date="2023" name="Curr. Microbiol.">
        <title>Granulicatella seriolae sp. nov., a Novel Facultative Anaerobe Isolated from Yellowtail Marine Fish.</title>
        <authorList>
            <person name="Lee M."/>
            <person name="Choi Y.J."/>
            <person name="Farooq A."/>
            <person name="Jeong J.B."/>
            <person name="Jung M.Y."/>
        </authorList>
    </citation>
    <scope>NUCLEOTIDE SEQUENCE</scope>
    <source>
        <strain evidence="1">S8</strain>
    </source>
</reference>
<dbReference type="Proteomes" id="UP001059480">
    <property type="component" value="Unassembled WGS sequence"/>
</dbReference>
<gene>
    <name evidence="1" type="ORF">NPA36_06140</name>
</gene>
<reference evidence="1" key="1">
    <citation type="submission" date="2022-07" db="EMBL/GenBank/DDBJ databases">
        <authorList>
            <person name="Jung M.-Y."/>
            <person name="Lee M."/>
        </authorList>
    </citation>
    <scope>NUCLEOTIDE SEQUENCE</scope>
    <source>
        <strain evidence="1">S8</strain>
    </source>
</reference>
<evidence type="ECO:0008006" key="3">
    <source>
        <dbReference type="Google" id="ProtNLM"/>
    </source>
</evidence>
<dbReference type="RefSeq" id="WP_256945243.1">
    <property type="nucleotide sequence ID" value="NZ_JANHNZ010000005.1"/>
</dbReference>
<accession>A0ABT1WNL9</accession>
<evidence type="ECO:0000313" key="2">
    <source>
        <dbReference type="Proteomes" id="UP001059480"/>
    </source>
</evidence>
<evidence type="ECO:0000313" key="1">
    <source>
        <dbReference type="EMBL" id="MCQ9210127.1"/>
    </source>
</evidence>
<comment type="caution">
    <text evidence="1">The sequence shown here is derived from an EMBL/GenBank/DDBJ whole genome shotgun (WGS) entry which is preliminary data.</text>
</comment>